<proteinExistence type="inferred from homology"/>
<dbReference type="GO" id="GO:0047617">
    <property type="term" value="F:fatty acyl-CoA hydrolase activity"/>
    <property type="evidence" value="ECO:0007669"/>
    <property type="project" value="InterPro"/>
</dbReference>
<dbReference type="CDD" id="cd03443">
    <property type="entry name" value="PaaI_thioesterase"/>
    <property type="match status" value="1"/>
</dbReference>
<dbReference type="Pfam" id="PF03061">
    <property type="entry name" value="4HBT"/>
    <property type="match status" value="1"/>
</dbReference>
<comment type="similarity">
    <text evidence="1">Belongs to the thioesterase PaaI family.</text>
</comment>
<dbReference type="InterPro" id="IPR039298">
    <property type="entry name" value="ACOT13"/>
</dbReference>
<organism evidence="4">
    <name type="scientific">bioreactor metagenome</name>
    <dbReference type="NCBI Taxonomy" id="1076179"/>
    <lineage>
        <taxon>unclassified sequences</taxon>
        <taxon>metagenomes</taxon>
        <taxon>ecological metagenomes</taxon>
    </lineage>
</organism>
<evidence type="ECO:0000256" key="2">
    <source>
        <dbReference type="ARBA" id="ARBA00022801"/>
    </source>
</evidence>
<evidence type="ECO:0000256" key="1">
    <source>
        <dbReference type="ARBA" id="ARBA00008324"/>
    </source>
</evidence>
<dbReference type="InterPro" id="IPR006683">
    <property type="entry name" value="Thioestr_dom"/>
</dbReference>
<dbReference type="Gene3D" id="3.10.129.10">
    <property type="entry name" value="Hotdog Thioesterase"/>
    <property type="match status" value="1"/>
</dbReference>
<gene>
    <name evidence="4" type="ORF">SDC9_72956</name>
</gene>
<dbReference type="InterPro" id="IPR029069">
    <property type="entry name" value="HotDog_dom_sf"/>
</dbReference>
<evidence type="ECO:0000313" key="4">
    <source>
        <dbReference type="EMBL" id="MPM26454.1"/>
    </source>
</evidence>
<feature type="domain" description="Thioesterase" evidence="3">
    <location>
        <begin position="71"/>
        <end position="143"/>
    </location>
</feature>
<dbReference type="SUPFAM" id="SSF54637">
    <property type="entry name" value="Thioesterase/thiol ester dehydrase-isomerase"/>
    <property type="match status" value="1"/>
</dbReference>
<dbReference type="EMBL" id="VSSQ01004738">
    <property type="protein sequence ID" value="MPM26454.1"/>
    <property type="molecule type" value="Genomic_DNA"/>
</dbReference>
<dbReference type="PANTHER" id="PTHR21660:SF1">
    <property type="entry name" value="ACYL-COENZYME A THIOESTERASE 13"/>
    <property type="match status" value="1"/>
</dbReference>
<evidence type="ECO:0000259" key="3">
    <source>
        <dbReference type="Pfam" id="PF03061"/>
    </source>
</evidence>
<reference evidence="4" key="1">
    <citation type="submission" date="2019-08" db="EMBL/GenBank/DDBJ databases">
        <authorList>
            <person name="Kucharzyk K."/>
            <person name="Murdoch R.W."/>
            <person name="Higgins S."/>
            <person name="Loffler F."/>
        </authorList>
    </citation>
    <scope>NUCLEOTIDE SEQUENCE</scope>
</reference>
<keyword evidence="2" id="KW-0378">Hydrolase</keyword>
<comment type="caution">
    <text evidence="4">The sequence shown here is derived from an EMBL/GenBank/DDBJ whole genome shotgun (WGS) entry which is preliminary data.</text>
</comment>
<dbReference type="PANTHER" id="PTHR21660">
    <property type="entry name" value="THIOESTERASE SUPERFAMILY MEMBER-RELATED"/>
    <property type="match status" value="1"/>
</dbReference>
<dbReference type="AlphaFoldDB" id="A0A644YK10"/>
<protein>
    <recommendedName>
        <fullName evidence="3">Thioesterase domain-containing protein</fullName>
    </recommendedName>
</protein>
<sequence length="164" mass="18359">MEKVNSESSKSMLEELNKRIDKLRAYEIENSEELPMSIQMQPYLYDFFPENKTITIAFPVQKKQLNPNNAMIGGLITNAVDIACGLLIFAIDGFIIPPTITMTTNFINAIFFDDTLLIEAKVESWGKRIINISARGTSKNNGKTIVTSTSSFVSVESIKESLKK</sequence>
<name>A0A644YK10_9ZZZZ</name>
<accession>A0A644YK10</accession>